<organism evidence="1 2">
    <name type="scientific">Purpureocillium lavendulum</name>
    <dbReference type="NCBI Taxonomy" id="1247861"/>
    <lineage>
        <taxon>Eukaryota</taxon>
        <taxon>Fungi</taxon>
        <taxon>Dikarya</taxon>
        <taxon>Ascomycota</taxon>
        <taxon>Pezizomycotina</taxon>
        <taxon>Sordariomycetes</taxon>
        <taxon>Hypocreomycetidae</taxon>
        <taxon>Hypocreales</taxon>
        <taxon>Ophiocordycipitaceae</taxon>
        <taxon>Purpureocillium</taxon>
    </lineage>
</organism>
<comment type="caution">
    <text evidence="1">The sequence shown here is derived from an EMBL/GenBank/DDBJ whole genome shotgun (WGS) entry which is preliminary data.</text>
</comment>
<dbReference type="AlphaFoldDB" id="A0AB34FEL5"/>
<accession>A0AB34FEL5</accession>
<keyword evidence="2" id="KW-1185">Reference proteome</keyword>
<sequence length="87" mass="9984">MKVSISQASSGSVHSADEHVEAAREYEYVMQLARAYDRGLINFEKWTEYSSGLMKFLEKHPKAATKFQLVRNLHSRFVQAQRGAHVE</sequence>
<dbReference type="Proteomes" id="UP001163105">
    <property type="component" value="Unassembled WGS sequence"/>
</dbReference>
<protein>
    <submittedName>
        <fullName evidence="1">Peptide methionine sulfoxide reductase msrB</fullName>
    </submittedName>
</protein>
<dbReference type="EMBL" id="JAQHRD010000010">
    <property type="protein sequence ID" value="KAJ6437889.1"/>
    <property type="molecule type" value="Genomic_DNA"/>
</dbReference>
<evidence type="ECO:0000313" key="2">
    <source>
        <dbReference type="Proteomes" id="UP001163105"/>
    </source>
</evidence>
<evidence type="ECO:0000313" key="1">
    <source>
        <dbReference type="EMBL" id="KAJ6437889.1"/>
    </source>
</evidence>
<reference evidence="1" key="1">
    <citation type="submission" date="2023-01" db="EMBL/GenBank/DDBJ databases">
        <title>The growth and conidiation of Purpureocillium lavendulum are regulated by nitrogen source and histone H3K14 acetylation.</title>
        <authorList>
            <person name="Tang P."/>
            <person name="Han J."/>
            <person name="Zhang C."/>
            <person name="Tang P."/>
            <person name="Qi F."/>
            <person name="Zhang K."/>
            <person name="Liang L."/>
        </authorList>
    </citation>
    <scope>NUCLEOTIDE SEQUENCE</scope>
    <source>
        <strain evidence="1">YMF1.00683</strain>
    </source>
</reference>
<gene>
    <name evidence="1" type="ORF">O9K51_09717</name>
</gene>
<proteinExistence type="predicted"/>
<name>A0AB34FEL5_9HYPO</name>